<proteinExistence type="predicted"/>
<name>A0A7W6DCJ6_9HYPH</name>
<dbReference type="Proteomes" id="UP000574761">
    <property type="component" value="Unassembled WGS sequence"/>
</dbReference>
<evidence type="ECO:0000313" key="1">
    <source>
        <dbReference type="EMBL" id="MBB3980079.1"/>
    </source>
</evidence>
<dbReference type="AlphaFoldDB" id="A0A7W6DCJ6"/>
<keyword evidence="2" id="KW-1185">Reference proteome</keyword>
<dbReference type="EMBL" id="JACIEE010000015">
    <property type="protein sequence ID" value="MBB3980079.1"/>
    <property type="molecule type" value="Genomic_DNA"/>
</dbReference>
<dbReference type="RefSeq" id="WP_183808233.1">
    <property type="nucleotide sequence ID" value="NZ_JACIEE010000015.1"/>
</dbReference>
<sequence length="155" mass="16764">MAEELKSIPNPYEAQAEEDGLEFLNRIGEKINAAVSVKSQRLVVVLKGAGQSVGGVQLDLVVVTNGKNILSYEVTLKDEPKHGEVEASYYDRKKNSREVTTAGTGMEGPKFVIPTPFQNKEDAQRATDAKVKELVRAQADASFVIDGAPFAQAEA</sequence>
<protein>
    <submittedName>
        <fullName evidence="1">Phage protein D</fullName>
    </submittedName>
</protein>
<gene>
    <name evidence="1" type="ORF">GGQ64_005326</name>
</gene>
<evidence type="ECO:0000313" key="2">
    <source>
        <dbReference type="Proteomes" id="UP000574761"/>
    </source>
</evidence>
<reference evidence="1 2" key="1">
    <citation type="submission" date="2020-08" db="EMBL/GenBank/DDBJ databases">
        <title>Genomic Encyclopedia of Type Strains, Phase IV (KMG-IV): sequencing the most valuable type-strain genomes for metagenomic binning, comparative biology and taxonomic classification.</title>
        <authorList>
            <person name="Goeker M."/>
        </authorList>
    </citation>
    <scope>NUCLEOTIDE SEQUENCE [LARGE SCALE GENOMIC DNA]</scope>
    <source>
        <strain evidence="1 2">DSM 100211</strain>
    </source>
</reference>
<organism evidence="1 2">
    <name type="scientific">Mycoplana azooxidifex</name>
    <dbReference type="NCBI Taxonomy" id="1636188"/>
    <lineage>
        <taxon>Bacteria</taxon>
        <taxon>Pseudomonadati</taxon>
        <taxon>Pseudomonadota</taxon>
        <taxon>Alphaproteobacteria</taxon>
        <taxon>Hyphomicrobiales</taxon>
        <taxon>Rhizobiaceae</taxon>
        <taxon>Mycoplana</taxon>
    </lineage>
</organism>
<accession>A0A7W6DCJ6</accession>
<comment type="caution">
    <text evidence="1">The sequence shown here is derived from an EMBL/GenBank/DDBJ whole genome shotgun (WGS) entry which is preliminary data.</text>
</comment>